<evidence type="ECO:0000313" key="2">
    <source>
        <dbReference type="EMBL" id="RRT36998.1"/>
    </source>
</evidence>
<accession>A0A426XC06</accession>
<gene>
    <name evidence="2" type="ORF">B296_00042311</name>
</gene>
<feature type="compositionally biased region" description="Basic and acidic residues" evidence="1">
    <location>
        <begin position="62"/>
        <end position="73"/>
    </location>
</feature>
<feature type="region of interest" description="Disordered" evidence="1">
    <location>
        <begin position="60"/>
        <end position="81"/>
    </location>
</feature>
<dbReference type="AlphaFoldDB" id="A0A426XC06"/>
<sequence length="101" mass="10877">MEDSLATSIQKEEAPASEGEAPDFTLRNNANLIVGGTSPGTHHPGEGLILQEQLHKIRRKTRTEVTTRAEHPHASSSDYTALGPLLYSWPEPCCADSPNAA</sequence>
<dbReference type="EMBL" id="AMZH03022818">
    <property type="protein sequence ID" value="RRT36998.1"/>
    <property type="molecule type" value="Genomic_DNA"/>
</dbReference>
<evidence type="ECO:0000256" key="1">
    <source>
        <dbReference type="SAM" id="MobiDB-lite"/>
    </source>
</evidence>
<dbReference type="Proteomes" id="UP000287651">
    <property type="component" value="Unassembled WGS sequence"/>
</dbReference>
<proteinExistence type="predicted"/>
<reference evidence="2 3" key="1">
    <citation type="journal article" date="2014" name="Agronomy (Basel)">
        <title>A Draft Genome Sequence for Ensete ventricosum, the Drought-Tolerant Tree Against Hunger.</title>
        <authorList>
            <person name="Harrison J."/>
            <person name="Moore K.A."/>
            <person name="Paszkiewicz K."/>
            <person name="Jones T."/>
            <person name="Grant M."/>
            <person name="Ambacheew D."/>
            <person name="Muzemil S."/>
            <person name="Studholme D.J."/>
        </authorList>
    </citation>
    <scope>NUCLEOTIDE SEQUENCE [LARGE SCALE GENOMIC DNA]</scope>
</reference>
<comment type="caution">
    <text evidence="2">The sequence shown here is derived from an EMBL/GenBank/DDBJ whole genome shotgun (WGS) entry which is preliminary data.</text>
</comment>
<name>A0A426XC06_ENSVE</name>
<evidence type="ECO:0000313" key="3">
    <source>
        <dbReference type="Proteomes" id="UP000287651"/>
    </source>
</evidence>
<organism evidence="2 3">
    <name type="scientific">Ensete ventricosum</name>
    <name type="common">Abyssinian banana</name>
    <name type="synonym">Musa ensete</name>
    <dbReference type="NCBI Taxonomy" id="4639"/>
    <lineage>
        <taxon>Eukaryota</taxon>
        <taxon>Viridiplantae</taxon>
        <taxon>Streptophyta</taxon>
        <taxon>Embryophyta</taxon>
        <taxon>Tracheophyta</taxon>
        <taxon>Spermatophyta</taxon>
        <taxon>Magnoliopsida</taxon>
        <taxon>Liliopsida</taxon>
        <taxon>Zingiberales</taxon>
        <taxon>Musaceae</taxon>
        <taxon>Ensete</taxon>
    </lineage>
</organism>
<protein>
    <submittedName>
        <fullName evidence="2">Uncharacterized protein</fullName>
    </submittedName>
</protein>
<feature type="region of interest" description="Disordered" evidence="1">
    <location>
        <begin position="1"/>
        <end position="46"/>
    </location>
</feature>